<accession>A0A2N9GHM3</accession>
<dbReference type="InterPro" id="IPR001232">
    <property type="entry name" value="SKP1-like"/>
</dbReference>
<dbReference type="GO" id="GO:0009867">
    <property type="term" value="P:jasmonic acid mediated signaling pathway"/>
    <property type="evidence" value="ECO:0007669"/>
    <property type="project" value="UniProtKB-ARBA"/>
</dbReference>
<dbReference type="EMBL" id="OIVN01002248">
    <property type="protein sequence ID" value="SPD01996.1"/>
    <property type="molecule type" value="Genomic_DNA"/>
</dbReference>
<comment type="pathway">
    <text evidence="1 4">Protein modification; protein ubiquitination.</text>
</comment>
<dbReference type="AlphaFoldDB" id="A0A2N9GHM3"/>
<evidence type="ECO:0000259" key="5">
    <source>
        <dbReference type="Pfam" id="PF01466"/>
    </source>
</evidence>
<comment type="similarity">
    <text evidence="2 4">Belongs to the SKP1 family.</text>
</comment>
<dbReference type="SUPFAM" id="SSF54695">
    <property type="entry name" value="POZ domain"/>
    <property type="match status" value="1"/>
</dbReference>
<dbReference type="Gene3D" id="3.30.710.10">
    <property type="entry name" value="Potassium Channel Kv1.1, Chain A"/>
    <property type="match status" value="1"/>
</dbReference>
<evidence type="ECO:0000313" key="8">
    <source>
        <dbReference type="EMBL" id="SPD03308.1"/>
    </source>
</evidence>
<dbReference type="EMBL" id="OIVN01002402">
    <property type="protein sequence ID" value="SPD03308.1"/>
    <property type="molecule type" value="Genomic_DNA"/>
</dbReference>
<sequence length="171" mass="19559">MSNKNETPSSSSLKITIKTADNEVFKIDKAIAMQFSNVKHLIDHDDEVMASSSATTIIPLPNVKSDTLANLIDYCNFYVEFNSQQKEMKAYGEELLNIMYPAQVFDIMLAAHNLGFKEALDFFSDAVADHIENKSVNFVRRYFGIKNDFSPDQEEELRRKNDWAFEGIEEN</sequence>
<keyword evidence="3 4" id="KW-0833">Ubl conjugation pathway</keyword>
<evidence type="ECO:0000256" key="3">
    <source>
        <dbReference type="ARBA" id="ARBA00022786"/>
    </source>
</evidence>
<dbReference type="InterPro" id="IPR011333">
    <property type="entry name" value="SKP1/BTB/POZ_sf"/>
</dbReference>
<dbReference type="PANTHER" id="PTHR11165">
    <property type="entry name" value="SKP1"/>
    <property type="match status" value="1"/>
</dbReference>
<comment type="function">
    <text evidence="4">Involved in ubiquitination and subsequent proteasomal degradation of target proteins. Together with CUL1, RBX1 and a F-box protein, it forms a SCF E3 ubiquitin ligase complex. The functional specificity of this complex depends on the type of F-box protein. In the SCF complex, it serves as an adapter that links the F-box protein to CUL1.</text>
</comment>
<dbReference type="GO" id="GO:0016567">
    <property type="term" value="P:protein ubiquitination"/>
    <property type="evidence" value="ECO:0007669"/>
    <property type="project" value="UniProtKB-UniRule"/>
</dbReference>
<comment type="subunit">
    <text evidence="4">Part of a SCF (SKP1-cullin-F-box) protein ligase complex.</text>
</comment>
<name>A0A2N9GHM3_FAGSY</name>
<dbReference type="SUPFAM" id="SSF81382">
    <property type="entry name" value="Skp1 dimerisation domain-like"/>
    <property type="match status" value="1"/>
</dbReference>
<feature type="domain" description="SKP1 component dimerisation" evidence="5">
    <location>
        <begin position="120"/>
        <end position="164"/>
    </location>
</feature>
<dbReference type="Pfam" id="PF03931">
    <property type="entry name" value="Skp1_POZ"/>
    <property type="match status" value="1"/>
</dbReference>
<dbReference type="InterPro" id="IPR036296">
    <property type="entry name" value="SKP1-like_dim_sf"/>
</dbReference>
<dbReference type="InterPro" id="IPR016072">
    <property type="entry name" value="Skp1_comp_dimer"/>
</dbReference>
<dbReference type="GO" id="GO:0006511">
    <property type="term" value="P:ubiquitin-dependent protein catabolic process"/>
    <property type="evidence" value="ECO:0007669"/>
    <property type="project" value="InterPro"/>
</dbReference>
<feature type="domain" description="SKP1 component POZ" evidence="6">
    <location>
        <begin position="14"/>
        <end position="79"/>
    </location>
</feature>
<evidence type="ECO:0000259" key="6">
    <source>
        <dbReference type="Pfam" id="PF03931"/>
    </source>
</evidence>
<evidence type="ECO:0000256" key="1">
    <source>
        <dbReference type="ARBA" id="ARBA00004906"/>
    </source>
</evidence>
<dbReference type="InterPro" id="IPR016897">
    <property type="entry name" value="SKP1"/>
</dbReference>
<reference evidence="7" key="1">
    <citation type="submission" date="2018-02" db="EMBL/GenBank/DDBJ databases">
        <authorList>
            <person name="Cohen D.B."/>
            <person name="Kent A.D."/>
        </authorList>
    </citation>
    <scope>NUCLEOTIDE SEQUENCE</scope>
</reference>
<organism evidence="7">
    <name type="scientific">Fagus sylvatica</name>
    <name type="common">Beechnut</name>
    <dbReference type="NCBI Taxonomy" id="28930"/>
    <lineage>
        <taxon>Eukaryota</taxon>
        <taxon>Viridiplantae</taxon>
        <taxon>Streptophyta</taxon>
        <taxon>Embryophyta</taxon>
        <taxon>Tracheophyta</taxon>
        <taxon>Spermatophyta</taxon>
        <taxon>Magnoliopsida</taxon>
        <taxon>eudicotyledons</taxon>
        <taxon>Gunneridae</taxon>
        <taxon>Pentapetalae</taxon>
        <taxon>rosids</taxon>
        <taxon>fabids</taxon>
        <taxon>Fagales</taxon>
        <taxon>Fagaceae</taxon>
        <taxon>Fagus</taxon>
    </lineage>
</organism>
<evidence type="ECO:0000256" key="4">
    <source>
        <dbReference type="PIRNR" id="PIRNR028729"/>
    </source>
</evidence>
<gene>
    <name evidence="7" type="ORF">FSB_LOCUS29878</name>
    <name evidence="8" type="ORF">FSB_LOCUS31190</name>
</gene>
<proteinExistence type="inferred from homology"/>
<dbReference type="PIRSF" id="PIRSF028729">
    <property type="entry name" value="E3_ubiquit_lig_SCF_Skp"/>
    <property type="match status" value="1"/>
</dbReference>
<protein>
    <recommendedName>
        <fullName evidence="4">SKP1-like protein</fullName>
    </recommendedName>
</protein>
<dbReference type="SMART" id="SM00512">
    <property type="entry name" value="Skp1"/>
    <property type="match status" value="1"/>
</dbReference>
<dbReference type="UniPathway" id="UPA00143"/>
<dbReference type="InterPro" id="IPR016073">
    <property type="entry name" value="Skp1_comp_POZ"/>
</dbReference>
<evidence type="ECO:0000256" key="2">
    <source>
        <dbReference type="ARBA" id="ARBA00009993"/>
    </source>
</evidence>
<evidence type="ECO:0000313" key="7">
    <source>
        <dbReference type="EMBL" id="SPD01996.1"/>
    </source>
</evidence>
<dbReference type="Pfam" id="PF01466">
    <property type="entry name" value="Skp1"/>
    <property type="match status" value="1"/>
</dbReference>